<dbReference type="InterPro" id="IPR039422">
    <property type="entry name" value="MarR/SlyA-like"/>
</dbReference>
<keyword evidence="7" id="KW-1185">Reference proteome</keyword>
<protein>
    <submittedName>
        <fullName evidence="6">Transcriptional regulator, MarR family</fullName>
    </submittedName>
</protein>
<feature type="domain" description="HTH marR-type" evidence="4">
    <location>
        <begin position="10"/>
        <end position="148"/>
    </location>
</feature>
<gene>
    <name evidence="6" type="ORF">AKJ09_01550</name>
</gene>
<dbReference type="Pfam" id="PF00583">
    <property type="entry name" value="Acetyltransf_1"/>
    <property type="match status" value="1"/>
</dbReference>
<evidence type="ECO:0000259" key="4">
    <source>
        <dbReference type="PROSITE" id="PS50995"/>
    </source>
</evidence>
<dbReference type="PATRIC" id="fig|1391654.3.peg.1563"/>
<evidence type="ECO:0000313" key="6">
    <source>
        <dbReference type="EMBL" id="AKU94886.1"/>
    </source>
</evidence>
<reference evidence="6 7" key="1">
    <citation type="submission" date="2015-08" db="EMBL/GenBank/DDBJ databases">
        <authorList>
            <person name="Babu N.S."/>
            <person name="Beckwith C.J."/>
            <person name="Beseler K.G."/>
            <person name="Brison A."/>
            <person name="Carone J.V."/>
            <person name="Caskin T.P."/>
            <person name="Diamond M."/>
            <person name="Durham M.E."/>
            <person name="Foxe J.M."/>
            <person name="Go M."/>
            <person name="Henderson B.A."/>
            <person name="Jones I.B."/>
            <person name="McGettigan J.A."/>
            <person name="Micheletti S.J."/>
            <person name="Nasrallah M.E."/>
            <person name="Ortiz D."/>
            <person name="Piller C.R."/>
            <person name="Privatt S.R."/>
            <person name="Schneider S.L."/>
            <person name="Sharp S."/>
            <person name="Smith T.C."/>
            <person name="Stanton J.D."/>
            <person name="Ullery H.E."/>
            <person name="Wilson R.J."/>
            <person name="Serrano M.G."/>
            <person name="Buck G."/>
            <person name="Lee V."/>
            <person name="Wang Y."/>
            <person name="Carvalho R."/>
            <person name="Voegtly L."/>
            <person name="Shi R."/>
            <person name="Duckworth R."/>
            <person name="Johnson A."/>
            <person name="Loviza R."/>
            <person name="Walstead R."/>
            <person name="Shah Z."/>
            <person name="Kiflezghi M."/>
            <person name="Wade K."/>
            <person name="Ball S.L."/>
            <person name="Bradley K.W."/>
            <person name="Asai D.J."/>
            <person name="Bowman C.A."/>
            <person name="Russell D.A."/>
            <person name="Pope W.H."/>
            <person name="Jacobs-Sera D."/>
            <person name="Hendrix R.W."/>
            <person name="Hatfull G.F."/>
        </authorList>
    </citation>
    <scope>NUCLEOTIDE SEQUENCE [LARGE SCALE GENOMIC DNA]</scope>
    <source>
        <strain evidence="6 7">DSM 27648</strain>
    </source>
</reference>
<dbReference type="PROSITE" id="PS51186">
    <property type="entry name" value="GNAT"/>
    <property type="match status" value="1"/>
</dbReference>
<keyword evidence="2" id="KW-0238">DNA-binding</keyword>
<proteinExistence type="predicted"/>
<keyword evidence="3" id="KW-0804">Transcription</keyword>
<organism evidence="6 7">
    <name type="scientific">Labilithrix luteola</name>
    <dbReference type="NCBI Taxonomy" id="1391654"/>
    <lineage>
        <taxon>Bacteria</taxon>
        <taxon>Pseudomonadati</taxon>
        <taxon>Myxococcota</taxon>
        <taxon>Polyangia</taxon>
        <taxon>Polyangiales</taxon>
        <taxon>Labilitrichaceae</taxon>
        <taxon>Labilithrix</taxon>
    </lineage>
</organism>
<evidence type="ECO:0000256" key="1">
    <source>
        <dbReference type="ARBA" id="ARBA00023015"/>
    </source>
</evidence>
<name>A0A0K1PNB7_9BACT</name>
<dbReference type="GO" id="GO:0006950">
    <property type="term" value="P:response to stress"/>
    <property type="evidence" value="ECO:0007669"/>
    <property type="project" value="TreeGrafter"/>
</dbReference>
<dbReference type="OrthoDB" id="1431064at2"/>
<dbReference type="PROSITE" id="PS01117">
    <property type="entry name" value="HTH_MARR_1"/>
    <property type="match status" value="1"/>
</dbReference>
<accession>A0A0K1PNB7</accession>
<dbReference type="InterPro" id="IPR000182">
    <property type="entry name" value="GNAT_dom"/>
</dbReference>
<dbReference type="PROSITE" id="PS50995">
    <property type="entry name" value="HTH_MARR_2"/>
    <property type="match status" value="1"/>
</dbReference>
<sequence>MADVLADLGHLFLGSRLKRLAERLQADAAKVNKAMGVDAQPAELALLAAIDQLGPLTISAAVESLGVSQPAVSRTATGLVDRGLLTTESDEADQRQKTLKLTRSGRALVAKAKEAAWPFIAEAVRAMCAPLEGTLLEQLTALEGQLNERPLETRALDIAKSHRDTLAIRDYSDDLAQSFYEINAEWISSMFTLEKKDIEILKNPRKTILDDGGFILFVESAELGVVGTCAVMKVDDGVYELTKMGVLESARGRKAGELLLQTALARADAMKIDTLYLLTNSKCAPAIRLYEKLGFVHDKAIMKKYGAAYARCNVAMRYRAT</sequence>
<dbReference type="RefSeq" id="WP_146646423.1">
    <property type="nucleotide sequence ID" value="NZ_CP012333.1"/>
</dbReference>
<dbReference type="SUPFAM" id="SSF46785">
    <property type="entry name" value="Winged helix' DNA-binding domain"/>
    <property type="match status" value="1"/>
</dbReference>
<dbReference type="SUPFAM" id="SSF55729">
    <property type="entry name" value="Acyl-CoA N-acyltransferases (Nat)"/>
    <property type="match status" value="1"/>
</dbReference>
<dbReference type="GO" id="GO:0003677">
    <property type="term" value="F:DNA binding"/>
    <property type="evidence" value="ECO:0007669"/>
    <property type="project" value="UniProtKB-KW"/>
</dbReference>
<evidence type="ECO:0000313" key="7">
    <source>
        <dbReference type="Proteomes" id="UP000064967"/>
    </source>
</evidence>
<dbReference type="KEGG" id="llu:AKJ09_01550"/>
<dbReference type="AlphaFoldDB" id="A0A0K1PNB7"/>
<dbReference type="EMBL" id="CP012333">
    <property type="protein sequence ID" value="AKU94886.1"/>
    <property type="molecule type" value="Genomic_DNA"/>
</dbReference>
<dbReference type="InterPro" id="IPR000835">
    <property type="entry name" value="HTH_MarR-typ"/>
</dbReference>
<dbReference type="InterPro" id="IPR016181">
    <property type="entry name" value="Acyl_CoA_acyltransferase"/>
</dbReference>
<evidence type="ECO:0000256" key="2">
    <source>
        <dbReference type="ARBA" id="ARBA00023125"/>
    </source>
</evidence>
<dbReference type="STRING" id="1391654.AKJ09_01550"/>
<evidence type="ECO:0000256" key="3">
    <source>
        <dbReference type="ARBA" id="ARBA00023163"/>
    </source>
</evidence>
<keyword evidence="1" id="KW-0805">Transcription regulation</keyword>
<evidence type="ECO:0000259" key="5">
    <source>
        <dbReference type="PROSITE" id="PS51186"/>
    </source>
</evidence>
<dbReference type="Pfam" id="PF12802">
    <property type="entry name" value="MarR_2"/>
    <property type="match status" value="1"/>
</dbReference>
<dbReference type="InterPro" id="IPR036388">
    <property type="entry name" value="WH-like_DNA-bd_sf"/>
</dbReference>
<feature type="domain" description="N-acetyltransferase" evidence="5">
    <location>
        <begin position="166"/>
        <end position="321"/>
    </location>
</feature>
<dbReference type="GO" id="GO:0003700">
    <property type="term" value="F:DNA-binding transcription factor activity"/>
    <property type="evidence" value="ECO:0007669"/>
    <property type="project" value="InterPro"/>
</dbReference>
<dbReference type="SMART" id="SM00347">
    <property type="entry name" value="HTH_MARR"/>
    <property type="match status" value="1"/>
</dbReference>
<dbReference type="Proteomes" id="UP000064967">
    <property type="component" value="Chromosome"/>
</dbReference>
<dbReference type="Gene3D" id="1.10.10.10">
    <property type="entry name" value="Winged helix-like DNA-binding domain superfamily/Winged helix DNA-binding domain"/>
    <property type="match status" value="1"/>
</dbReference>
<dbReference type="GO" id="GO:0016747">
    <property type="term" value="F:acyltransferase activity, transferring groups other than amino-acyl groups"/>
    <property type="evidence" value="ECO:0007669"/>
    <property type="project" value="InterPro"/>
</dbReference>
<dbReference type="Gene3D" id="3.40.630.30">
    <property type="match status" value="1"/>
</dbReference>
<dbReference type="CDD" id="cd04301">
    <property type="entry name" value="NAT_SF"/>
    <property type="match status" value="1"/>
</dbReference>
<dbReference type="InterPro" id="IPR036390">
    <property type="entry name" value="WH_DNA-bd_sf"/>
</dbReference>
<dbReference type="InterPro" id="IPR023187">
    <property type="entry name" value="Tscrpt_reg_MarR-type_CS"/>
</dbReference>
<dbReference type="PANTHER" id="PTHR33164">
    <property type="entry name" value="TRANSCRIPTIONAL REGULATOR, MARR FAMILY"/>
    <property type="match status" value="1"/>
</dbReference>
<dbReference type="PANTHER" id="PTHR33164:SF43">
    <property type="entry name" value="HTH-TYPE TRANSCRIPTIONAL REPRESSOR YETL"/>
    <property type="match status" value="1"/>
</dbReference>